<organism evidence="1 2">
    <name type="scientific">Parablautia muri</name>
    <dbReference type="NCBI Taxonomy" id="2320879"/>
    <lineage>
        <taxon>Bacteria</taxon>
        <taxon>Bacillati</taxon>
        <taxon>Bacillota</taxon>
        <taxon>Clostridia</taxon>
        <taxon>Lachnospirales</taxon>
        <taxon>Lachnospiraceae</taxon>
        <taxon>Parablautia</taxon>
    </lineage>
</organism>
<reference evidence="1" key="1">
    <citation type="submission" date="2018-09" db="EMBL/GenBank/DDBJ databases">
        <title>Murine metabolic-syndrome-specific gut microbial biobank.</title>
        <authorList>
            <person name="Liu C."/>
        </authorList>
    </citation>
    <scope>NUCLEOTIDE SEQUENCE</scope>
    <source>
        <strain evidence="1">D42-62</strain>
    </source>
</reference>
<accession>A0A9X5BD91</accession>
<dbReference type="OrthoDB" id="3242975at2"/>
<dbReference type="RefSeq" id="WP_160558713.1">
    <property type="nucleotide sequence ID" value="NZ_QZDT01000003.1"/>
</dbReference>
<keyword evidence="2" id="KW-1185">Reference proteome</keyword>
<dbReference type="InterPro" id="IPR010861">
    <property type="entry name" value="DUF1492"/>
</dbReference>
<sequence>MKARDYLGQAFRLDQRINSKIEQVRSLNDLAAKCTSTITGMPGNPNRGKDSIGDTIAKIVDLQEEINRDIDALVDLKAEIYSVIRAIDNVECQTLLELRYLSFMRWEEIAVQLNYGMENIYRLHRKALNLVSIPS</sequence>
<evidence type="ECO:0000313" key="2">
    <source>
        <dbReference type="Proteomes" id="UP001154420"/>
    </source>
</evidence>
<dbReference type="EMBL" id="QZDT01000003">
    <property type="protein sequence ID" value="NBJ91623.1"/>
    <property type="molecule type" value="Genomic_DNA"/>
</dbReference>
<protein>
    <submittedName>
        <fullName evidence="1">DUF1492 domain-containing protein</fullName>
    </submittedName>
</protein>
<dbReference type="SUPFAM" id="SSF88659">
    <property type="entry name" value="Sigma3 and sigma4 domains of RNA polymerase sigma factors"/>
    <property type="match status" value="1"/>
</dbReference>
<gene>
    <name evidence="1" type="ORF">D5281_03210</name>
</gene>
<name>A0A9X5BD91_9FIRM</name>
<proteinExistence type="predicted"/>
<evidence type="ECO:0000313" key="1">
    <source>
        <dbReference type="EMBL" id="NBJ91623.1"/>
    </source>
</evidence>
<comment type="caution">
    <text evidence="1">The sequence shown here is derived from an EMBL/GenBank/DDBJ whole genome shotgun (WGS) entry which is preliminary data.</text>
</comment>
<dbReference type="AlphaFoldDB" id="A0A9X5BD91"/>
<dbReference type="Proteomes" id="UP001154420">
    <property type="component" value="Unassembled WGS sequence"/>
</dbReference>
<dbReference type="Pfam" id="PF07374">
    <property type="entry name" value="DUF1492"/>
    <property type="match status" value="1"/>
</dbReference>
<dbReference type="InterPro" id="IPR013324">
    <property type="entry name" value="RNA_pol_sigma_r3/r4-like"/>
</dbReference>